<dbReference type="EMBL" id="CAEY01000114">
    <property type="status" value="NOT_ANNOTATED_CDS"/>
    <property type="molecule type" value="Genomic_DNA"/>
</dbReference>
<reference evidence="4" key="2">
    <citation type="submission" date="2015-06" db="UniProtKB">
        <authorList>
            <consortium name="EnsemblMetazoa"/>
        </authorList>
    </citation>
    <scope>IDENTIFICATION</scope>
</reference>
<reference evidence="5" key="1">
    <citation type="submission" date="2011-08" db="EMBL/GenBank/DDBJ databases">
        <authorList>
            <person name="Rombauts S."/>
        </authorList>
    </citation>
    <scope>NUCLEOTIDE SEQUENCE</scope>
    <source>
        <strain evidence="5">London</strain>
    </source>
</reference>
<evidence type="ECO:0000313" key="4">
    <source>
        <dbReference type="EnsemblMetazoa" id="tetur12g01940.1"/>
    </source>
</evidence>
<feature type="coiled-coil region" evidence="1">
    <location>
        <begin position="330"/>
        <end position="357"/>
    </location>
</feature>
<feature type="compositionally biased region" description="Polar residues" evidence="2">
    <location>
        <begin position="96"/>
        <end position="112"/>
    </location>
</feature>
<feature type="domain" description="WH1" evidence="3">
    <location>
        <begin position="1"/>
        <end position="68"/>
    </location>
</feature>
<dbReference type="PANTHER" id="PTHR10918">
    <property type="entry name" value="HOMER"/>
    <property type="match status" value="1"/>
</dbReference>
<organism evidence="4 5">
    <name type="scientific">Tetranychus urticae</name>
    <name type="common">Two-spotted spider mite</name>
    <dbReference type="NCBI Taxonomy" id="32264"/>
    <lineage>
        <taxon>Eukaryota</taxon>
        <taxon>Metazoa</taxon>
        <taxon>Ecdysozoa</taxon>
        <taxon>Arthropoda</taxon>
        <taxon>Chelicerata</taxon>
        <taxon>Arachnida</taxon>
        <taxon>Acari</taxon>
        <taxon>Acariformes</taxon>
        <taxon>Trombidiformes</taxon>
        <taxon>Prostigmata</taxon>
        <taxon>Eleutherengona</taxon>
        <taxon>Raphignathae</taxon>
        <taxon>Tetranychoidea</taxon>
        <taxon>Tetranychidae</taxon>
        <taxon>Tetranychus</taxon>
    </lineage>
</organism>
<dbReference type="InterPro" id="IPR000697">
    <property type="entry name" value="WH1/EVH1_dom"/>
</dbReference>
<feature type="coiled-coil region" evidence="1">
    <location>
        <begin position="209"/>
        <end position="305"/>
    </location>
</feature>
<dbReference type="eggNOG" id="ENOG502QR3K">
    <property type="taxonomic scope" value="Eukaryota"/>
</dbReference>
<dbReference type="AlphaFoldDB" id="T1KIM9"/>
<keyword evidence="1" id="KW-0175">Coiled coil</keyword>
<dbReference type="InterPro" id="IPR045027">
    <property type="entry name" value="Homer"/>
</dbReference>
<evidence type="ECO:0000256" key="2">
    <source>
        <dbReference type="SAM" id="MobiDB-lite"/>
    </source>
</evidence>
<dbReference type="Pfam" id="PF00568">
    <property type="entry name" value="WH1"/>
    <property type="match status" value="1"/>
</dbReference>
<dbReference type="HOGENOM" id="CLU_033940_1_0_1"/>
<dbReference type="PROSITE" id="PS50229">
    <property type="entry name" value="WH1"/>
    <property type="match status" value="1"/>
</dbReference>
<evidence type="ECO:0000256" key="1">
    <source>
        <dbReference type="SAM" id="Coils"/>
    </source>
</evidence>
<accession>T1KIM9</accession>
<sequence length="400" mass="44267">MSSTSIPKQSDLGYRRLVKLSMMTFTQTSQKFGQWSDIRANTVYGLGFASEAELNKFIEKFQEVKEASRSSAIHKGQQINGTHSGESGPIICPMSKSPTPHRSTTVSSSTGDPMNEDILNTHVNVSGAGELSSLNTNSLPIEHNEINSSSGSLRGTLVAHQRSQSLSGLQVNKLMSESPKHSVAGAKEKLGSTIMLPQSSTEAQLKYENERLKLALAQSSANAKKWEIELQTLKNNNARLTGALQESTVNVEEWKRQLQSLKEENGKMRIRILELEASHGNPEALEELSKEMNNLRTSAASLDSAIKQKDKEIELLKKSLESHVQVYGASQKVEDKLKLLLTENENLRSQVSQLQDHSDISKFSDNARKGMLDQVNLRLGQNIQELRTIHQEFSALLNTS</sequence>
<keyword evidence="5" id="KW-1185">Reference proteome</keyword>
<dbReference type="SUPFAM" id="SSF50729">
    <property type="entry name" value="PH domain-like"/>
    <property type="match status" value="1"/>
</dbReference>
<name>T1KIM9_TETUR</name>
<dbReference type="InterPro" id="IPR011993">
    <property type="entry name" value="PH-like_dom_sf"/>
</dbReference>
<dbReference type="Proteomes" id="UP000015104">
    <property type="component" value="Unassembled WGS sequence"/>
</dbReference>
<evidence type="ECO:0000313" key="5">
    <source>
        <dbReference type="Proteomes" id="UP000015104"/>
    </source>
</evidence>
<evidence type="ECO:0000259" key="3">
    <source>
        <dbReference type="PROSITE" id="PS50229"/>
    </source>
</evidence>
<feature type="region of interest" description="Disordered" evidence="2">
    <location>
        <begin position="69"/>
        <end position="113"/>
    </location>
</feature>
<proteinExistence type="predicted"/>
<dbReference type="Gene3D" id="2.30.29.30">
    <property type="entry name" value="Pleckstrin-homology domain (PH domain)/Phosphotyrosine-binding domain (PTB)"/>
    <property type="match status" value="1"/>
</dbReference>
<dbReference type="GO" id="GO:0035256">
    <property type="term" value="F:G protein-coupled glutamate receptor binding"/>
    <property type="evidence" value="ECO:0007669"/>
    <property type="project" value="InterPro"/>
</dbReference>
<protein>
    <recommendedName>
        <fullName evidence="3">WH1 domain-containing protein</fullName>
    </recommendedName>
</protein>
<dbReference type="EnsemblMetazoa" id="tetur12g01940.1">
    <property type="protein sequence ID" value="tetur12g01940.1"/>
    <property type="gene ID" value="tetur12g01940"/>
</dbReference>